<gene>
    <name evidence="16" type="primary">fucA</name>
    <name evidence="16" type="ORF">HMPREF9421_0527</name>
</gene>
<dbReference type="PROSITE" id="PS51109">
    <property type="entry name" value="G5"/>
    <property type="match status" value="1"/>
</dbReference>
<dbReference type="SMART" id="SM00812">
    <property type="entry name" value="Alpha_L_fucos"/>
    <property type="match status" value="1"/>
</dbReference>
<dbReference type="InterPro" id="IPR000421">
    <property type="entry name" value="FA58C"/>
</dbReference>
<dbReference type="SMART" id="SM01208">
    <property type="entry name" value="G5"/>
    <property type="match status" value="1"/>
</dbReference>
<evidence type="ECO:0000256" key="2">
    <source>
        <dbReference type="ARBA" id="ARBA00012662"/>
    </source>
</evidence>
<dbReference type="InterPro" id="IPR038081">
    <property type="entry name" value="CalX-like_sf"/>
</dbReference>
<dbReference type="Gene3D" id="3.20.20.80">
    <property type="entry name" value="Glycosidases"/>
    <property type="match status" value="1"/>
</dbReference>
<dbReference type="Gene3D" id="2.20.230.10">
    <property type="entry name" value="Resuscitation-promoting factor rpfb"/>
    <property type="match status" value="1"/>
</dbReference>
<dbReference type="GO" id="GO:0005764">
    <property type="term" value="C:lysosome"/>
    <property type="evidence" value="ECO:0007669"/>
    <property type="project" value="TreeGrafter"/>
</dbReference>
<dbReference type="NCBIfam" id="TIGR01167">
    <property type="entry name" value="LPXTG_anchor"/>
    <property type="match status" value="1"/>
</dbReference>
<dbReference type="GO" id="GO:0006004">
    <property type="term" value="P:fucose metabolic process"/>
    <property type="evidence" value="ECO:0007669"/>
    <property type="project" value="TreeGrafter"/>
</dbReference>
<evidence type="ECO:0000256" key="5">
    <source>
        <dbReference type="ARBA" id="ARBA00022729"/>
    </source>
</evidence>
<dbReference type="GO" id="GO:0016020">
    <property type="term" value="C:membrane"/>
    <property type="evidence" value="ECO:0007669"/>
    <property type="project" value="InterPro"/>
</dbReference>
<name>E7S8Z1_9STRE</name>
<accession>E7S8Z1</accession>
<evidence type="ECO:0000256" key="4">
    <source>
        <dbReference type="ARBA" id="ARBA00022525"/>
    </source>
</evidence>
<keyword evidence="17" id="KW-1185">Reference proteome</keyword>
<evidence type="ECO:0000313" key="17">
    <source>
        <dbReference type="Proteomes" id="UP000002814"/>
    </source>
</evidence>
<keyword evidence="6" id="KW-0677">Repeat</keyword>
<protein>
    <recommendedName>
        <fullName evidence="2">alpha-L-fucosidase</fullName>
        <ecNumber evidence="2">3.2.1.51</ecNumber>
    </recommendedName>
</protein>
<dbReference type="GO" id="GO:0016139">
    <property type="term" value="P:glycoside catabolic process"/>
    <property type="evidence" value="ECO:0007669"/>
    <property type="project" value="TreeGrafter"/>
</dbReference>
<evidence type="ECO:0000256" key="3">
    <source>
        <dbReference type="ARBA" id="ARBA00022512"/>
    </source>
</evidence>
<feature type="domain" description="F5/8 type C" evidence="13">
    <location>
        <begin position="450"/>
        <end position="583"/>
    </location>
</feature>
<dbReference type="eggNOG" id="COG3669">
    <property type="taxonomic scope" value="Bacteria"/>
</dbReference>
<dbReference type="GO" id="GO:0004560">
    <property type="term" value="F:alpha-L-fucosidase activity"/>
    <property type="evidence" value="ECO:0007669"/>
    <property type="project" value="UniProtKB-EC"/>
</dbReference>
<dbReference type="GO" id="GO:0007154">
    <property type="term" value="P:cell communication"/>
    <property type="evidence" value="ECO:0007669"/>
    <property type="project" value="InterPro"/>
</dbReference>
<evidence type="ECO:0000256" key="10">
    <source>
        <dbReference type="ARBA" id="ARBA00023295"/>
    </source>
</evidence>
<feature type="region of interest" description="Disordered" evidence="11">
    <location>
        <begin position="1"/>
        <end position="26"/>
    </location>
</feature>
<dbReference type="SUPFAM" id="SSF49785">
    <property type="entry name" value="Galactose-binding domain-like"/>
    <property type="match status" value="1"/>
</dbReference>
<evidence type="ECO:0000256" key="1">
    <source>
        <dbReference type="ARBA" id="ARBA00007951"/>
    </source>
</evidence>
<dbReference type="InterPro" id="IPR005877">
    <property type="entry name" value="YSIRK_signal_dom"/>
</dbReference>
<feature type="compositionally biased region" description="Polar residues" evidence="11">
    <location>
        <begin position="1201"/>
        <end position="1218"/>
    </location>
</feature>
<feature type="transmembrane region" description="Helical" evidence="12">
    <location>
        <begin position="1234"/>
        <end position="1252"/>
    </location>
</feature>
<keyword evidence="12" id="KW-0472">Membrane</keyword>
<dbReference type="eggNOG" id="COG3583">
    <property type="taxonomic scope" value="Bacteria"/>
</dbReference>
<feature type="compositionally biased region" description="Polar residues" evidence="11">
    <location>
        <begin position="114"/>
        <end position="126"/>
    </location>
</feature>
<dbReference type="Proteomes" id="UP000002814">
    <property type="component" value="Unassembled WGS sequence"/>
</dbReference>
<evidence type="ECO:0000256" key="11">
    <source>
        <dbReference type="SAM" id="MobiDB-lite"/>
    </source>
</evidence>
<evidence type="ECO:0000256" key="9">
    <source>
        <dbReference type="ARBA" id="ARBA00023088"/>
    </source>
</evidence>
<dbReference type="AlphaFoldDB" id="E7S8Z1"/>
<evidence type="ECO:0000259" key="15">
    <source>
        <dbReference type="PROSITE" id="PS51109"/>
    </source>
</evidence>
<keyword evidence="3" id="KW-0134">Cell wall</keyword>
<evidence type="ECO:0000256" key="7">
    <source>
        <dbReference type="ARBA" id="ARBA00022801"/>
    </source>
</evidence>
<dbReference type="Gene3D" id="2.60.120.260">
    <property type="entry name" value="Galactose-binding domain-like"/>
    <property type="match status" value="3"/>
</dbReference>
<dbReference type="Pfam" id="PF07501">
    <property type="entry name" value="G5"/>
    <property type="match status" value="1"/>
</dbReference>
<keyword evidence="10 16" id="KW-0326">Glycosidase</keyword>
<feature type="compositionally biased region" description="Basic and acidic residues" evidence="11">
    <location>
        <begin position="67"/>
        <end position="99"/>
    </location>
</feature>
<dbReference type="SUPFAM" id="SSF51445">
    <property type="entry name" value="(Trans)glycosidases"/>
    <property type="match status" value="1"/>
</dbReference>
<keyword evidence="4" id="KW-0964">Secreted</keyword>
<evidence type="ECO:0000259" key="14">
    <source>
        <dbReference type="PROSITE" id="PS50847"/>
    </source>
</evidence>
<dbReference type="EC" id="3.2.1.51" evidence="2"/>
<evidence type="ECO:0000256" key="12">
    <source>
        <dbReference type="SAM" id="Phobius"/>
    </source>
</evidence>
<keyword evidence="8" id="KW-0106">Calcium</keyword>
<dbReference type="InterPro" id="IPR011098">
    <property type="entry name" value="G5_dom"/>
</dbReference>
<feature type="region of interest" description="Disordered" evidence="11">
    <location>
        <begin position="64"/>
        <end position="140"/>
    </location>
</feature>
<keyword evidence="12" id="KW-0812">Transmembrane</keyword>
<organism evidence="16 17">
    <name type="scientific">Streptococcus australis ATCC 700641</name>
    <dbReference type="NCBI Taxonomy" id="888833"/>
    <lineage>
        <taxon>Bacteria</taxon>
        <taxon>Bacillati</taxon>
        <taxon>Bacillota</taxon>
        <taxon>Bacilli</taxon>
        <taxon>Lactobacillales</taxon>
        <taxon>Streptococcaceae</taxon>
        <taxon>Streptococcus</taxon>
    </lineage>
</organism>
<feature type="domain" description="G5" evidence="15">
    <location>
        <begin position="1074"/>
        <end position="1153"/>
    </location>
</feature>
<dbReference type="NCBIfam" id="TIGR01168">
    <property type="entry name" value="YSIRK_signal"/>
    <property type="match status" value="1"/>
</dbReference>
<evidence type="ECO:0000256" key="6">
    <source>
        <dbReference type="ARBA" id="ARBA00022737"/>
    </source>
</evidence>
<dbReference type="PROSITE" id="PS50022">
    <property type="entry name" value="FA58C_3"/>
    <property type="match status" value="1"/>
</dbReference>
<dbReference type="eggNOG" id="COG3664">
    <property type="taxonomic scope" value="Bacteria"/>
</dbReference>
<dbReference type="PANTHER" id="PTHR10030:SF37">
    <property type="entry name" value="ALPHA-L-FUCOSIDASE-RELATED"/>
    <property type="match status" value="1"/>
</dbReference>
<dbReference type="PANTHER" id="PTHR10030">
    <property type="entry name" value="ALPHA-L-FUCOSIDASE"/>
    <property type="match status" value="1"/>
</dbReference>
<dbReference type="Gene3D" id="2.60.40.2030">
    <property type="match status" value="1"/>
</dbReference>
<feature type="region of interest" description="Disordered" evidence="11">
    <location>
        <begin position="1162"/>
        <end position="1184"/>
    </location>
</feature>
<evidence type="ECO:0000259" key="13">
    <source>
        <dbReference type="PROSITE" id="PS50022"/>
    </source>
</evidence>
<dbReference type="Pfam" id="PF01120">
    <property type="entry name" value="Alpha_L_fucos"/>
    <property type="match status" value="1"/>
</dbReference>
<dbReference type="InterPro" id="IPR019931">
    <property type="entry name" value="LPXTG_anchor"/>
</dbReference>
<sequence length="1257" mass="140134">MKSSQVTERGWGESPPSLPDDKKEWNMGKRLFDKRNRFGIRKLSVGVCSVVVATCFLGVTTSYAEEQAERSETREERVDTSDVEHQGEEEKTVNEHQEESEQPSSANSEKENRAVSQGTEASQPATSLDEEPEIADYGPLPSKAQMQYHREELAAFIHFGMNTYYDREWGDGQEDPYYFYPEHLDTDQWIKTLKDAGFKRTIMVVKHHDGFLLYPSKYTDHTIAKSGWKEGKGDVLAEVSASASKYDMDMGVYLSPWDAHSPLYHVDTEDQYNEYYLNQLKEILEDPKYGNKGKFVEVWMDGARGDGAQKVTYTFDKWFDAIRKAQGDIAIFSAEPTNVRWIGNEKGIAGDPVWHKVNPDKIRNNPSNSYLNHGDPEGKQYSVGEADVSIRSGWFYHDNQEPKSLRELMDIYFKSVGRGTPLLLNIPPNQDGKFADADVARLKEFRQTLDQLYSVDYAAGALVEADSTRRNSHYSASHLTDGDEKTSWAPADDAKTGSFVLDLGKEQHFDVVELKETIEKGQRISGFTIDVAVNGQWVPFGAGSTVGYRRLIKGQPVDSRYLRVSITDAQATPILNGVSVYKTPASIEETDGYPLGLAYHSDRTADRANSQWNEEGEGVRGTSMWTKEKGASVAYQFEGTKAYVVATVDPGHGEMDVYVDGQKLATVNTQSPTRKRSQKVYETPDLKAGAHTLTLVNSKGDAIATEGIYALNNQEKGLFEFAQPTLAVKKGDPAQVVVKRKGGSKGSASLKLITEPGTGVHGKVYKDTNVTLEFADGETEKTVQVPTLDFAGKATDVYDFKVKLLHPDQGSLVGFIPELTVQVMNEDLLPENRKEVDDQDPKLHYSQGWHHETDNQNFSNGTESWSSFNQVTDEEGKKHIDVTITFKGTGVEVRGVVDPSHGLYSVTLDGKEIAFEEGRGHDYEIEGDHYFSGYGDQRKLDQSLVNLQGLAKGYHQLRLHLDPALNDPQSSRAIQVDRFVLSGKDSQLFSQEELQQIIKEGVEKIKATSLDRLKADLKPTIQHQLAELTQLLNQERPDLVAAANQVEALETILEDDRNYEPLTQTRPDEGVRDLILEKPELLIEAEEIPFESQTRENKDLAKGESRILQAGKVGRRLKLIEVRQEEGKEIRTEVDAFVEVEAQDQITEVGTGVVEENPIIPDVPLPTSPSEDSQETKPLLPLEDKKESGISRILTPTALNATPLSPVSTSEAVNPDTVQSKEKLPQTGSEKASFLAWIGLLGLGFLGGRVKFARRKS</sequence>
<dbReference type="Pfam" id="PF04650">
    <property type="entry name" value="YSIRK_signal"/>
    <property type="match status" value="1"/>
</dbReference>
<keyword evidence="12" id="KW-1133">Transmembrane helix</keyword>
<dbReference type="Pfam" id="PF00754">
    <property type="entry name" value="F5_F8_type_C"/>
    <property type="match status" value="1"/>
</dbReference>
<keyword evidence="5" id="KW-0732">Signal</keyword>
<dbReference type="SMART" id="SM00237">
    <property type="entry name" value="Calx_beta"/>
    <property type="match status" value="1"/>
</dbReference>
<proteinExistence type="inferred from homology"/>
<dbReference type="PROSITE" id="PS50847">
    <property type="entry name" value="GRAM_POS_ANCHORING"/>
    <property type="match status" value="1"/>
</dbReference>
<dbReference type="InterPro" id="IPR000933">
    <property type="entry name" value="Glyco_hydro_29"/>
</dbReference>
<comment type="caution">
    <text evidence="16">The sequence shown here is derived from an EMBL/GenBank/DDBJ whole genome shotgun (WGS) entry which is preliminary data.</text>
</comment>
<dbReference type="Pfam" id="PF03160">
    <property type="entry name" value="Calx-beta"/>
    <property type="match status" value="1"/>
</dbReference>
<dbReference type="HOGENOM" id="CLU_001189_1_0_9"/>
<dbReference type="InterPro" id="IPR017853">
    <property type="entry name" value="GH"/>
</dbReference>
<evidence type="ECO:0000256" key="8">
    <source>
        <dbReference type="ARBA" id="ARBA00022837"/>
    </source>
</evidence>
<keyword evidence="7 16" id="KW-0378">Hydrolase</keyword>
<dbReference type="InterPro" id="IPR008979">
    <property type="entry name" value="Galactose-bd-like_sf"/>
</dbReference>
<dbReference type="InterPro" id="IPR003644">
    <property type="entry name" value="Calx_beta"/>
</dbReference>
<comment type="similarity">
    <text evidence="1">Belongs to the glycosyl hydrolase 29 family.</text>
</comment>
<dbReference type="EMBL" id="AEQR01000005">
    <property type="protein sequence ID" value="EFV99989.1"/>
    <property type="molecule type" value="Genomic_DNA"/>
</dbReference>
<feature type="domain" description="Gram-positive cocci surface proteins LPxTG" evidence="14">
    <location>
        <begin position="1224"/>
        <end position="1257"/>
    </location>
</feature>
<dbReference type="SUPFAM" id="SSF141072">
    <property type="entry name" value="CalX-like"/>
    <property type="match status" value="1"/>
</dbReference>
<keyword evidence="9" id="KW-0572">Peptidoglycan-anchor</keyword>
<reference evidence="16 17" key="1">
    <citation type="submission" date="2010-12" db="EMBL/GenBank/DDBJ databases">
        <authorList>
            <person name="Muzny D."/>
            <person name="Qin X."/>
            <person name="Deng J."/>
            <person name="Jiang H."/>
            <person name="Liu Y."/>
            <person name="Qu J."/>
            <person name="Song X.-Z."/>
            <person name="Zhang L."/>
            <person name="Thornton R."/>
            <person name="Coyle M."/>
            <person name="Francisco L."/>
            <person name="Jackson L."/>
            <person name="Javaid M."/>
            <person name="Korchina V."/>
            <person name="Kovar C."/>
            <person name="Mata R."/>
            <person name="Mathew T."/>
            <person name="Ngo R."/>
            <person name="Nguyen L."/>
            <person name="Nguyen N."/>
            <person name="Okwuonu G."/>
            <person name="Ongeri F."/>
            <person name="Pham C."/>
            <person name="Simmons D."/>
            <person name="Wilczek-Boney K."/>
            <person name="Hale W."/>
            <person name="Jakkamsetti A."/>
            <person name="Pham P."/>
            <person name="Ruth R."/>
            <person name="San Lucas F."/>
            <person name="Warren J."/>
            <person name="Zhang J."/>
            <person name="Zhao Z."/>
            <person name="Zhou C."/>
            <person name="Zhu D."/>
            <person name="Lee S."/>
            <person name="Bess C."/>
            <person name="Blankenburg K."/>
            <person name="Forbes L."/>
            <person name="Fu Q."/>
            <person name="Gubbala S."/>
            <person name="Hirani K."/>
            <person name="Jayaseelan J.C."/>
            <person name="Lara F."/>
            <person name="Munidasa M."/>
            <person name="Palculict T."/>
            <person name="Patil S."/>
            <person name="Pu L.-L."/>
            <person name="Saada N."/>
            <person name="Tang L."/>
            <person name="Weissenberger G."/>
            <person name="Zhu Y."/>
            <person name="Hemphill L."/>
            <person name="Shang Y."/>
            <person name="Youmans B."/>
            <person name="Ayvaz T."/>
            <person name="Ross M."/>
            <person name="Santibanez J."/>
            <person name="Aqrawi P."/>
            <person name="Gross S."/>
            <person name="Joshi V."/>
            <person name="Fowler G."/>
            <person name="Nazareth L."/>
            <person name="Reid J."/>
            <person name="Worley K."/>
            <person name="Petrosino J."/>
            <person name="Highlander S."/>
            <person name="Gibbs R."/>
        </authorList>
    </citation>
    <scope>NUCLEOTIDE SEQUENCE [LARGE SCALE GENOMIC DNA]</scope>
    <source>
        <strain evidence="16 17">ATCC 700641</strain>
    </source>
</reference>
<feature type="region of interest" description="Disordered" evidence="11">
    <location>
        <begin position="1201"/>
        <end position="1227"/>
    </location>
</feature>
<dbReference type="FunFam" id="3.20.20.80:FF:000052">
    <property type="entry name" value="Putative alpha-L-fucosidase 1"/>
    <property type="match status" value="1"/>
</dbReference>
<feature type="transmembrane region" description="Helical" evidence="12">
    <location>
        <begin position="43"/>
        <end position="64"/>
    </location>
</feature>
<dbReference type="InterPro" id="IPR057739">
    <property type="entry name" value="Glyco_hydro_29_N"/>
</dbReference>
<evidence type="ECO:0000313" key="16">
    <source>
        <dbReference type="EMBL" id="EFV99989.1"/>
    </source>
</evidence>